<comment type="catalytic activity">
    <reaction evidence="3">
        <text>(R)-mevalonate + 2 NAD(+) + CoA = (3S)-3-hydroxy-3-methylglutaryl-CoA + 2 NADH + 2 H(+)</text>
        <dbReference type="Rhea" id="RHEA:14833"/>
        <dbReference type="ChEBI" id="CHEBI:15378"/>
        <dbReference type="ChEBI" id="CHEBI:36464"/>
        <dbReference type="ChEBI" id="CHEBI:43074"/>
        <dbReference type="ChEBI" id="CHEBI:57287"/>
        <dbReference type="ChEBI" id="CHEBI:57540"/>
        <dbReference type="ChEBI" id="CHEBI:57945"/>
        <dbReference type="EC" id="1.1.1.88"/>
    </reaction>
</comment>
<accession>A0A4R4UMM1</accession>
<dbReference type="InterPro" id="IPR009023">
    <property type="entry name" value="HMG_CoA_Rdtase_NAD(P)-bd_sf"/>
</dbReference>
<dbReference type="GO" id="GO:0140643">
    <property type="term" value="F:hydroxymethylglutaryl-CoA reductase (NADH) activity"/>
    <property type="evidence" value="ECO:0007669"/>
    <property type="project" value="UniProtKB-EC"/>
</dbReference>
<dbReference type="PROSITE" id="PS50065">
    <property type="entry name" value="HMG_COA_REDUCTASE_4"/>
    <property type="match status" value="1"/>
</dbReference>
<dbReference type="PROSITE" id="PS00066">
    <property type="entry name" value="HMG_COA_REDUCTASE_1"/>
    <property type="match status" value="1"/>
</dbReference>
<dbReference type="UniPathway" id="UPA00257">
    <property type="reaction ID" value="UER00367"/>
</dbReference>
<reference evidence="4 5" key="1">
    <citation type="submission" date="2019-03" db="EMBL/GenBank/DDBJ databases">
        <title>Draft genome sequences of novel Actinobacteria.</title>
        <authorList>
            <person name="Sahin N."/>
            <person name="Ay H."/>
            <person name="Saygin H."/>
        </authorList>
    </citation>
    <scope>NUCLEOTIDE SEQUENCE [LARGE SCALE GENOMIC DNA]</scope>
    <source>
        <strain evidence="4 5">16K404</strain>
    </source>
</reference>
<dbReference type="SUPFAM" id="SSF55035">
    <property type="entry name" value="NAD-binding domain of HMG-CoA reductase"/>
    <property type="match status" value="1"/>
</dbReference>
<dbReference type="CDD" id="cd00644">
    <property type="entry name" value="HMG-CoA_reductase_classII"/>
    <property type="match status" value="1"/>
</dbReference>
<dbReference type="EMBL" id="SMKV01000018">
    <property type="protein sequence ID" value="TDC91526.1"/>
    <property type="molecule type" value="Genomic_DNA"/>
</dbReference>
<dbReference type="InterPro" id="IPR004553">
    <property type="entry name" value="HMG_CoA_Rdtase_bac-typ"/>
</dbReference>
<evidence type="ECO:0000256" key="3">
    <source>
        <dbReference type="RuleBase" id="RU361219"/>
    </source>
</evidence>
<protein>
    <recommendedName>
        <fullName evidence="3">3-hydroxy-3-methylglutaryl coenzyme A reductase</fullName>
        <shortName evidence="3">HMG-CoA reductase</shortName>
        <ecNumber evidence="3">1.1.1.88</ecNumber>
    </recommendedName>
</protein>
<evidence type="ECO:0000313" key="5">
    <source>
        <dbReference type="Proteomes" id="UP000294744"/>
    </source>
</evidence>
<dbReference type="InterPro" id="IPR023076">
    <property type="entry name" value="HMG_CoA_Rdtase_CS"/>
</dbReference>
<dbReference type="GO" id="GO:0015936">
    <property type="term" value="P:coenzyme A metabolic process"/>
    <property type="evidence" value="ECO:0007669"/>
    <property type="project" value="InterPro"/>
</dbReference>
<dbReference type="SUPFAM" id="SSF56542">
    <property type="entry name" value="Substrate-binding domain of HMG-CoA reductase"/>
    <property type="match status" value="1"/>
</dbReference>
<dbReference type="NCBIfam" id="TIGR00532">
    <property type="entry name" value="HMG_CoA_R_NAD"/>
    <property type="match status" value="1"/>
</dbReference>
<dbReference type="PRINTS" id="PR00071">
    <property type="entry name" value="HMGCOARDTASE"/>
</dbReference>
<dbReference type="OrthoDB" id="9764892at2"/>
<dbReference type="InterPro" id="IPR002202">
    <property type="entry name" value="HMG_CoA_Rdtase"/>
</dbReference>
<keyword evidence="5" id="KW-1185">Reference proteome</keyword>
<name>A0A4R4UMM1_9PSEU</name>
<dbReference type="PROSITE" id="PS00318">
    <property type="entry name" value="HMG_COA_REDUCTASE_2"/>
    <property type="match status" value="1"/>
</dbReference>
<dbReference type="Gene3D" id="3.90.770.10">
    <property type="entry name" value="3-hydroxy-3-methylglutaryl-coenzyme A Reductase, Chain A, domain 2"/>
    <property type="match status" value="2"/>
</dbReference>
<comment type="pathway">
    <text evidence="3">Metabolic intermediate metabolism; (R)-mevalonate degradation; (S)-3-hydroxy-3-methylglutaryl-CoA from (R)-mevalonate: step 1/1.</text>
</comment>
<dbReference type="Gene3D" id="1.10.8.660">
    <property type="match status" value="1"/>
</dbReference>
<keyword evidence="3" id="KW-0520">NAD</keyword>
<dbReference type="InterPro" id="IPR009029">
    <property type="entry name" value="HMG_CoA_Rdtase_sub-bd_dom_sf"/>
</dbReference>
<sequence length="432" mass="44865">MVRHPFKEELLVVSRIPGFRNLSTSERRKIVVEAAGIDIAELAAFDADGFDVEAASHLSENVLGTFALPVGVATNFTVNGEDVLVPMVTEEASVIAAASNGARFARALGGFRTSSTGSIMQAQIQLVDLVDPHAARLRLLEARTELMELAAAQDPKLAEVGGGVRDLVVRTVNFDDETYVVAHLVVDVRDAMGANAVNTMAEAVADRVAEVAGGRVVLRILTNKADMRLARARAVLDAETLGGPPVVEDMVHAYKLAAGDPYRAATHNKGIMNGISAVVLATGNDTRAVEAGAHSHAVGAEGRYTSLSTFEEDADGNLVATLELPMPVGLVGGATKTHPGARAAVALTGVTSASELAELITAVGLAQNIAALRVLASEGVQRGHMSLHAKNIAIAAGAGPDEIAPVAAQLIAKKNFGHDQAEAALAELRSGR</sequence>
<evidence type="ECO:0000313" key="4">
    <source>
        <dbReference type="EMBL" id="TDC91526.1"/>
    </source>
</evidence>
<keyword evidence="2 3" id="KW-0560">Oxidoreductase</keyword>
<proteinExistence type="inferred from homology"/>
<dbReference type="Pfam" id="PF00368">
    <property type="entry name" value="HMG-CoA_red"/>
    <property type="match status" value="1"/>
</dbReference>
<evidence type="ECO:0000256" key="1">
    <source>
        <dbReference type="ARBA" id="ARBA00007661"/>
    </source>
</evidence>
<dbReference type="PANTHER" id="PTHR10572:SF24">
    <property type="entry name" value="3-HYDROXY-3-METHYLGLUTARYL-COENZYME A REDUCTASE"/>
    <property type="match status" value="1"/>
</dbReference>
<evidence type="ECO:0000256" key="2">
    <source>
        <dbReference type="ARBA" id="ARBA00023002"/>
    </source>
</evidence>
<dbReference type="GO" id="GO:0004420">
    <property type="term" value="F:hydroxymethylglutaryl-CoA reductase (NADPH) activity"/>
    <property type="evidence" value="ECO:0007669"/>
    <property type="project" value="InterPro"/>
</dbReference>
<dbReference type="Proteomes" id="UP000294744">
    <property type="component" value="Unassembled WGS sequence"/>
</dbReference>
<dbReference type="AlphaFoldDB" id="A0A4R4UMM1"/>
<dbReference type="PANTHER" id="PTHR10572">
    <property type="entry name" value="3-HYDROXY-3-METHYLGLUTARYL-COENZYME A REDUCTASE"/>
    <property type="match status" value="1"/>
</dbReference>
<dbReference type="InterPro" id="IPR023074">
    <property type="entry name" value="HMG_CoA_Rdtase_cat_sf"/>
</dbReference>
<comment type="caution">
    <text evidence="4">The sequence shown here is derived from an EMBL/GenBank/DDBJ whole genome shotgun (WGS) entry which is preliminary data.</text>
</comment>
<gene>
    <name evidence="4" type="ORF">E1161_16525</name>
</gene>
<organism evidence="4 5">
    <name type="scientific">Saccharopolyspora aridisoli</name>
    <dbReference type="NCBI Taxonomy" id="2530385"/>
    <lineage>
        <taxon>Bacteria</taxon>
        <taxon>Bacillati</taxon>
        <taxon>Actinomycetota</taxon>
        <taxon>Actinomycetes</taxon>
        <taxon>Pseudonocardiales</taxon>
        <taxon>Pseudonocardiaceae</taxon>
        <taxon>Saccharopolyspora</taxon>
    </lineage>
</organism>
<comment type="similarity">
    <text evidence="1 3">Belongs to the HMG-CoA reductase family.</text>
</comment>
<dbReference type="EC" id="1.1.1.88" evidence="3"/>